<keyword evidence="3" id="KW-1185">Reference proteome</keyword>
<gene>
    <name evidence="2" type="ORF">RY831_23290</name>
</gene>
<protein>
    <recommendedName>
        <fullName evidence="4">EamA domain-containing protein</fullName>
    </recommendedName>
</protein>
<proteinExistence type="predicted"/>
<dbReference type="RefSeq" id="WP_326508778.1">
    <property type="nucleotide sequence ID" value="NZ_JAWIIV010000025.1"/>
</dbReference>
<keyword evidence="1" id="KW-0472">Membrane</keyword>
<evidence type="ECO:0000313" key="2">
    <source>
        <dbReference type="EMBL" id="MEC4722098.1"/>
    </source>
</evidence>
<comment type="caution">
    <text evidence="2">The sequence shown here is derived from an EMBL/GenBank/DDBJ whole genome shotgun (WGS) entry which is preliminary data.</text>
</comment>
<keyword evidence="1" id="KW-0812">Transmembrane</keyword>
<organism evidence="2 3">
    <name type="scientific">Noviherbaspirillum album</name>
    <dbReference type="NCBI Taxonomy" id="3080276"/>
    <lineage>
        <taxon>Bacteria</taxon>
        <taxon>Pseudomonadati</taxon>
        <taxon>Pseudomonadota</taxon>
        <taxon>Betaproteobacteria</taxon>
        <taxon>Burkholderiales</taxon>
        <taxon>Oxalobacteraceae</taxon>
        <taxon>Noviherbaspirillum</taxon>
    </lineage>
</organism>
<feature type="transmembrane region" description="Helical" evidence="1">
    <location>
        <begin position="25"/>
        <end position="43"/>
    </location>
</feature>
<reference evidence="2 3" key="1">
    <citation type="submission" date="2023-10" db="EMBL/GenBank/DDBJ databases">
        <title>Noviherbaspirillum sp. CPCC 100848 genome assembly.</title>
        <authorList>
            <person name="Li X.Y."/>
            <person name="Fang X.M."/>
        </authorList>
    </citation>
    <scope>NUCLEOTIDE SEQUENCE [LARGE SCALE GENOMIC DNA]</scope>
    <source>
        <strain evidence="2 3">CPCC 100848</strain>
    </source>
</reference>
<evidence type="ECO:0008006" key="4">
    <source>
        <dbReference type="Google" id="ProtNLM"/>
    </source>
</evidence>
<accession>A0ABU6JEY7</accession>
<dbReference type="Proteomes" id="UP001352263">
    <property type="component" value="Unassembled WGS sequence"/>
</dbReference>
<evidence type="ECO:0000256" key="1">
    <source>
        <dbReference type="SAM" id="Phobius"/>
    </source>
</evidence>
<feature type="transmembrane region" description="Helical" evidence="1">
    <location>
        <begin position="86"/>
        <end position="103"/>
    </location>
</feature>
<sequence>MDTSFASALSITGLSFTATTYHQEVMTLVFRLGLATGLGAFLGYGRRGASCIKPYALTSLGAAGYVSLFLQLGVSNAELGRQLAETLAWIGPAASAALVWFWLEKKPAACQIVLWTSVAIVAGGFAALGAIEASIILVLASLAIEFIVRRAVMR</sequence>
<evidence type="ECO:0000313" key="3">
    <source>
        <dbReference type="Proteomes" id="UP001352263"/>
    </source>
</evidence>
<name>A0ABU6JEY7_9BURK</name>
<keyword evidence="1" id="KW-1133">Transmembrane helix</keyword>
<dbReference type="EMBL" id="JAWIIV010000025">
    <property type="protein sequence ID" value="MEC4722098.1"/>
    <property type="molecule type" value="Genomic_DNA"/>
</dbReference>
<feature type="transmembrane region" description="Helical" evidence="1">
    <location>
        <begin position="55"/>
        <end position="74"/>
    </location>
</feature>